<name>A0ABM0ZVJ0_APLCA</name>
<sequence length="222" mass="25050">MNSRLSLILVASFAACAWTCCTPDQWEGEEGALAGYARAFQRGILKEKAFVAYDYTNRRTVAFLNYVNGDYEGRFQIVTRYDSDGKKGRLFFVDLKKDECRTRDLDREFRKACIPKDAKEYGPFFMGLEGGFRVRGFEVHTGPITTFVNVVDLEEGVCVPVGETLTGTLRKVSFMQSLGFINIRPGIKNATIFDVPKQCSEAQETDQMFAAVVERDHFILAV</sequence>
<dbReference type="PANTHER" id="PTHR10697">
    <property type="entry name" value="MAMMALIAN EPENDYMIN-RELATED PROTEIN 1"/>
    <property type="match status" value="1"/>
</dbReference>
<evidence type="ECO:0000256" key="1">
    <source>
        <dbReference type="SAM" id="SignalP"/>
    </source>
</evidence>
<proteinExistence type="predicted"/>
<feature type="chain" id="PRO_5045274017" evidence="1">
    <location>
        <begin position="20"/>
        <end position="222"/>
    </location>
</feature>
<dbReference type="GeneID" id="101851110"/>
<evidence type="ECO:0000313" key="3">
    <source>
        <dbReference type="RefSeq" id="XP_012935409.1"/>
    </source>
</evidence>
<keyword evidence="2" id="KW-1185">Reference proteome</keyword>
<protein>
    <submittedName>
        <fullName evidence="3">Ependymin-related protein 1</fullName>
    </submittedName>
</protein>
<dbReference type="PROSITE" id="PS51257">
    <property type="entry name" value="PROKAR_LIPOPROTEIN"/>
    <property type="match status" value="1"/>
</dbReference>
<dbReference type="InterPro" id="IPR001299">
    <property type="entry name" value="Ependymin"/>
</dbReference>
<reference evidence="3" key="1">
    <citation type="submission" date="2025-08" db="UniProtKB">
        <authorList>
            <consortium name="RefSeq"/>
        </authorList>
    </citation>
    <scope>IDENTIFICATION</scope>
</reference>
<evidence type="ECO:0000313" key="2">
    <source>
        <dbReference type="Proteomes" id="UP000694888"/>
    </source>
</evidence>
<organism evidence="2 3">
    <name type="scientific">Aplysia californica</name>
    <name type="common">California sea hare</name>
    <dbReference type="NCBI Taxonomy" id="6500"/>
    <lineage>
        <taxon>Eukaryota</taxon>
        <taxon>Metazoa</taxon>
        <taxon>Spiralia</taxon>
        <taxon>Lophotrochozoa</taxon>
        <taxon>Mollusca</taxon>
        <taxon>Gastropoda</taxon>
        <taxon>Heterobranchia</taxon>
        <taxon>Euthyneura</taxon>
        <taxon>Tectipleura</taxon>
        <taxon>Aplysiida</taxon>
        <taxon>Aplysioidea</taxon>
        <taxon>Aplysiidae</taxon>
        <taxon>Aplysia</taxon>
    </lineage>
</organism>
<gene>
    <name evidence="3" type="primary">LOC101851110</name>
</gene>
<keyword evidence="1" id="KW-0732">Signal</keyword>
<accession>A0ABM0ZVJ0</accession>
<feature type="signal peptide" evidence="1">
    <location>
        <begin position="1"/>
        <end position="19"/>
    </location>
</feature>
<dbReference type="PANTHER" id="PTHR10697:SF13">
    <property type="entry name" value="RICIN B LECTIN DOMAIN-CONTAINING PROTEIN"/>
    <property type="match status" value="1"/>
</dbReference>
<dbReference type="Proteomes" id="UP000694888">
    <property type="component" value="Unplaced"/>
</dbReference>
<dbReference type="RefSeq" id="XP_012935409.1">
    <property type="nucleotide sequence ID" value="XM_013079955.1"/>
</dbReference>
<dbReference type="Pfam" id="PF00811">
    <property type="entry name" value="Ependymin"/>
    <property type="match status" value="1"/>
</dbReference>